<evidence type="ECO:0000256" key="2">
    <source>
        <dbReference type="ARBA" id="ARBA00022801"/>
    </source>
</evidence>
<dbReference type="EMBL" id="VJMJ01000155">
    <property type="protein sequence ID" value="KAF0730347.1"/>
    <property type="molecule type" value="Genomic_DNA"/>
</dbReference>
<evidence type="ECO:0000259" key="5">
    <source>
        <dbReference type="Pfam" id="PF00857"/>
    </source>
</evidence>
<organism evidence="7 8">
    <name type="scientific">Aphanomyces euteiches</name>
    <dbReference type="NCBI Taxonomy" id="100861"/>
    <lineage>
        <taxon>Eukaryota</taxon>
        <taxon>Sar</taxon>
        <taxon>Stramenopiles</taxon>
        <taxon>Oomycota</taxon>
        <taxon>Saprolegniomycetes</taxon>
        <taxon>Saprolegniales</taxon>
        <taxon>Verrucalvaceae</taxon>
        <taxon>Aphanomyces</taxon>
    </lineage>
</organism>
<evidence type="ECO:0000313" key="7">
    <source>
        <dbReference type="EMBL" id="KAF0730347.1"/>
    </source>
</evidence>
<dbReference type="Gene3D" id="3.40.50.850">
    <property type="entry name" value="Isochorismatase-like"/>
    <property type="match status" value="1"/>
</dbReference>
<accession>A0A6G0WSE6</accession>
<keyword evidence="2" id="KW-0378">Hydrolase</keyword>
<dbReference type="Gene3D" id="3.50.30.30">
    <property type="match status" value="1"/>
</dbReference>
<evidence type="ECO:0000256" key="4">
    <source>
        <dbReference type="SAM" id="MobiDB-lite"/>
    </source>
</evidence>
<dbReference type="Proteomes" id="UP000481153">
    <property type="component" value="Unassembled WGS sequence"/>
</dbReference>
<feature type="domain" description="Isochorismatase-like" evidence="5">
    <location>
        <begin position="303"/>
        <end position="454"/>
    </location>
</feature>
<keyword evidence="8" id="KW-1185">Reference proteome</keyword>
<dbReference type="InterPro" id="IPR036380">
    <property type="entry name" value="Isochorismatase-like_sf"/>
</dbReference>
<feature type="region of interest" description="Disordered" evidence="4">
    <location>
        <begin position="199"/>
        <end position="232"/>
    </location>
</feature>
<dbReference type="SUPFAM" id="SSF52499">
    <property type="entry name" value="Isochorismatase-like hydrolases"/>
    <property type="match status" value="1"/>
</dbReference>
<dbReference type="PANTHER" id="PTHR43540">
    <property type="entry name" value="PEROXYUREIDOACRYLATE/UREIDOACRYLATE AMIDOHYDROLASE-RELATED"/>
    <property type="match status" value="1"/>
</dbReference>
<name>A0A6G0WSE6_9STRA</name>
<proteinExistence type="inferred from homology"/>
<dbReference type="InterPro" id="IPR003137">
    <property type="entry name" value="PA_domain"/>
</dbReference>
<dbReference type="Pfam" id="PF02225">
    <property type="entry name" value="PA"/>
    <property type="match status" value="1"/>
</dbReference>
<dbReference type="CDD" id="cd00431">
    <property type="entry name" value="cysteine_hydrolases"/>
    <property type="match status" value="1"/>
</dbReference>
<protein>
    <recommendedName>
        <fullName evidence="9">Isochorismatase-like domain-containing protein</fullName>
    </recommendedName>
</protein>
<evidence type="ECO:0000259" key="6">
    <source>
        <dbReference type="Pfam" id="PF02225"/>
    </source>
</evidence>
<dbReference type="GO" id="GO:0016787">
    <property type="term" value="F:hydrolase activity"/>
    <property type="evidence" value="ECO:0007669"/>
    <property type="project" value="UniProtKB-KW"/>
</dbReference>
<dbReference type="PANTHER" id="PTHR43540:SF1">
    <property type="entry name" value="ISOCHORISMATASE HYDROLASE"/>
    <property type="match status" value="1"/>
</dbReference>
<feature type="domain" description="PA" evidence="6">
    <location>
        <begin position="31"/>
        <end position="121"/>
    </location>
</feature>
<keyword evidence="3" id="KW-0175">Coiled coil</keyword>
<dbReference type="Pfam" id="PF00857">
    <property type="entry name" value="Isochorismatase"/>
    <property type="match status" value="1"/>
</dbReference>
<dbReference type="VEuPathDB" id="FungiDB:AeMF1_012526"/>
<dbReference type="InterPro" id="IPR000868">
    <property type="entry name" value="Isochorismatase-like_dom"/>
</dbReference>
<dbReference type="AlphaFoldDB" id="A0A6G0WSE6"/>
<evidence type="ECO:0000256" key="1">
    <source>
        <dbReference type="ARBA" id="ARBA00006336"/>
    </source>
</evidence>
<comment type="similarity">
    <text evidence="1">Belongs to the isochorismatase family.</text>
</comment>
<comment type="caution">
    <text evidence="7">The sequence shown here is derived from an EMBL/GenBank/DDBJ whole genome shotgun (WGS) entry which is preliminary data.</text>
</comment>
<dbReference type="InterPro" id="IPR050272">
    <property type="entry name" value="Isochorismatase-like_hydrls"/>
</dbReference>
<sequence>MLISFVEVDGHLFYSPLAEFSSTYETPRLEGNLVVADPITAAMPLKNAKQVNGNIVLVQRGDCDFLTKTIHAQKAGALAVVVANSDEENPQLAFVMDAGQSRSKVSAKIPAVMAPFATAQHILDLIGQTNQMKLTVAIVLLDATDASAVLDSQERERQRRLREEDALRKQLEREKKQREAAILLRSRLVKDIQAKDNFDQGLSDARPPPLPSSPKQQFVPKQPLGSNQPATALPPPEAINLSVINVSHAVPEAIAHANSCIPEKLSATGLLVLDVQYYCAMPHVGKYANMEVLNDYYFDRIKRTMVPNIQSLLFALRQRSMEIVYGIIESATKNGRDRSKAHKLAGIHVPKQSFDAKVLESVSPTDYDIVIPRTAISLFSTTNADYIFRNLGLECLVVVGVSTLGSLEMAVRDALDRGYSAIVVEDAVAFDSSDEHATVMRSVDKMGGFVVQTRDFLLELQAKCAPKIVEAVSM</sequence>
<evidence type="ECO:0008006" key="9">
    <source>
        <dbReference type="Google" id="ProtNLM"/>
    </source>
</evidence>
<evidence type="ECO:0000313" key="8">
    <source>
        <dbReference type="Proteomes" id="UP000481153"/>
    </source>
</evidence>
<feature type="coiled-coil region" evidence="3">
    <location>
        <begin position="150"/>
        <end position="181"/>
    </location>
</feature>
<dbReference type="InterPro" id="IPR046450">
    <property type="entry name" value="PA_dom_sf"/>
</dbReference>
<evidence type="ECO:0000256" key="3">
    <source>
        <dbReference type="SAM" id="Coils"/>
    </source>
</evidence>
<dbReference type="SUPFAM" id="SSF52025">
    <property type="entry name" value="PA domain"/>
    <property type="match status" value="1"/>
</dbReference>
<reference evidence="7 8" key="1">
    <citation type="submission" date="2019-07" db="EMBL/GenBank/DDBJ databases">
        <title>Genomics analysis of Aphanomyces spp. identifies a new class of oomycete effector associated with host adaptation.</title>
        <authorList>
            <person name="Gaulin E."/>
        </authorList>
    </citation>
    <scope>NUCLEOTIDE SEQUENCE [LARGE SCALE GENOMIC DNA]</scope>
    <source>
        <strain evidence="7 8">ATCC 201684</strain>
    </source>
</reference>
<gene>
    <name evidence="7" type="ORF">Ae201684_012343</name>
</gene>